<protein>
    <submittedName>
        <fullName evidence="1">Uncharacterized protein</fullName>
    </submittedName>
</protein>
<proteinExistence type="predicted"/>
<comment type="caution">
    <text evidence="1">The sequence shown here is derived from an EMBL/GenBank/DDBJ whole genome shotgun (WGS) entry which is preliminary data.</text>
</comment>
<keyword evidence="2" id="KW-1185">Reference proteome</keyword>
<dbReference type="AlphaFoldDB" id="A0A940WTE3"/>
<gene>
    <name evidence="1" type="ORF">J7W16_03030</name>
</gene>
<name>A0A940WTE3_9BACI</name>
<evidence type="ECO:0000313" key="1">
    <source>
        <dbReference type="EMBL" id="MBP3950092.1"/>
    </source>
</evidence>
<reference evidence="1" key="1">
    <citation type="submission" date="2021-03" db="EMBL/GenBank/DDBJ databases">
        <title>Bacillus suaedae sp. nov., isolated from Suaeda aralocaspica.</title>
        <authorList>
            <person name="Lei R.F.R."/>
        </authorList>
    </citation>
    <scope>NUCLEOTIDE SEQUENCE</scope>
    <source>
        <strain evidence="1">YZJH907-2</strain>
    </source>
</reference>
<dbReference type="EMBL" id="JAGKSQ010000001">
    <property type="protein sequence ID" value="MBP3950092.1"/>
    <property type="molecule type" value="Genomic_DNA"/>
</dbReference>
<accession>A0A940WTE3</accession>
<dbReference type="RefSeq" id="WP_210595705.1">
    <property type="nucleotide sequence ID" value="NZ_JAGKSQ010000001.1"/>
</dbReference>
<sequence length="59" mass="6687">MATGYEQAVEDLLWFSTKLVGTRTLFVSHIEETFKIIKVFNHKGCAIEEGMELPIDDAL</sequence>
<organism evidence="1 2">
    <name type="scientific">Halalkalibacter suaedae</name>
    <dbReference type="NCBI Taxonomy" id="2822140"/>
    <lineage>
        <taxon>Bacteria</taxon>
        <taxon>Bacillati</taxon>
        <taxon>Bacillota</taxon>
        <taxon>Bacilli</taxon>
        <taxon>Bacillales</taxon>
        <taxon>Bacillaceae</taxon>
        <taxon>Halalkalibacter</taxon>
    </lineage>
</organism>
<evidence type="ECO:0000313" key="2">
    <source>
        <dbReference type="Proteomes" id="UP000678228"/>
    </source>
</evidence>
<dbReference type="Proteomes" id="UP000678228">
    <property type="component" value="Unassembled WGS sequence"/>
</dbReference>